<evidence type="ECO:0000259" key="1">
    <source>
        <dbReference type="Pfam" id="PF00903"/>
    </source>
</evidence>
<accession>A0A919SFE3</accession>
<dbReference type="PANTHER" id="PTHR33990:SF1">
    <property type="entry name" value="PROTEIN YJDN"/>
    <property type="match status" value="1"/>
</dbReference>
<dbReference type="RefSeq" id="WP_212997037.1">
    <property type="nucleotide sequence ID" value="NZ_BAAATW010000003.1"/>
</dbReference>
<dbReference type="AlphaFoldDB" id="A0A919SFE3"/>
<protein>
    <submittedName>
        <fullName evidence="2">VOC family protein</fullName>
    </submittedName>
</protein>
<keyword evidence="3" id="KW-1185">Reference proteome</keyword>
<dbReference type="InterPro" id="IPR029068">
    <property type="entry name" value="Glyas_Bleomycin-R_OHBP_Dase"/>
</dbReference>
<dbReference type="EMBL" id="BOQP01000008">
    <property type="protein sequence ID" value="GIM70684.1"/>
    <property type="molecule type" value="Genomic_DNA"/>
</dbReference>
<proteinExistence type="predicted"/>
<dbReference type="CDD" id="cd06588">
    <property type="entry name" value="PhnB_like"/>
    <property type="match status" value="1"/>
</dbReference>
<dbReference type="Pfam" id="PF00903">
    <property type="entry name" value="Glyoxalase"/>
    <property type="match status" value="1"/>
</dbReference>
<feature type="domain" description="Glyoxalase/fosfomycin resistance/dioxygenase" evidence="1">
    <location>
        <begin position="6"/>
        <end position="147"/>
    </location>
</feature>
<reference evidence="2" key="1">
    <citation type="submission" date="2021-03" db="EMBL/GenBank/DDBJ databases">
        <title>Whole genome shotgun sequence of Actinoplanes consettensis NBRC 14913.</title>
        <authorList>
            <person name="Komaki H."/>
            <person name="Tamura T."/>
        </authorList>
    </citation>
    <scope>NUCLEOTIDE SEQUENCE</scope>
    <source>
        <strain evidence="2">NBRC 14913</strain>
    </source>
</reference>
<dbReference type="Proteomes" id="UP000680865">
    <property type="component" value="Unassembled WGS sequence"/>
</dbReference>
<name>A0A919SFE3_9ACTN</name>
<dbReference type="InterPro" id="IPR028973">
    <property type="entry name" value="PhnB-like"/>
</dbReference>
<evidence type="ECO:0000313" key="2">
    <source>
        <dbReference type="EMBL" id="GIM70684.1"/>
    </source>
</evidence>
<sequence>MAISTIPHINFANGNARPALEFYRGVFDGDLLSHTYQDFGMPAGLPDSDRIVYGQITTADGVLVMGYDIPGDQEPDFGKPGSTRRANGTTITEQPMFIQLRIATLEEASTLFMRLAVNGMVVESLTSSTWSPGFGIVTDQFGVTWMVNVHE</sequence>
<organism evidence="2 3">
    <name type="scientific">Winogradskya consettensis</name>
    <dbReference type="NCBI Taxonomy" id="113560"/>
    <lineage>
        <taxon>Bacteria</taxon>
        <taxon>Bacillati</taxon>
        <taxon>Actinomycetota</taxon>
        <taxon>Actinomycetes</taxon>
        <taxon>Micromonosporales</taxon>
        <taxon>Micromonosporaceae</taxon>
        <taxon>Winogradskya</taxon>
    </lineage>
</organism>
<comment type="caution">
    <text evidence="2">The sequence shown here is derived from an EMBL/GenBank/DDBJ whole genome shotgun (WGS) entry which is preliminary data.</text>
</comment>
<gene>
    <name evidence="2" type="primary">phnB_1</name>
    <name evidence="2" type="ORF">Aco04nite_21570</name>
</gene>
<dbReference type="SUPFAM" id="SSF54593">
    <property type="entry name" value="Glyoxalase/Bleomycin resistance protein/Dihydroxybiphenyl dioxygenase"/>
    <property type="match status" value="1"/>
</dbReference>
<dbReference type="Gene3D" id="3.10.180.10">
    <property type="entry name" value="2,3-Dihydroxybiphenyl 1,2-Dioxygenase, domain 1"/>
    <property type="match status" value="1"/>
</dbReference>
<dbReference type="InterPro" id="IPR004360">
    <property type="entry name" value="Glyas_Fos-R_dOase_dom"/>
</dbReference>
<dbReference type="PANTHER" id="PTHR33990">
    <property type="entry name" value="PROTEIN YJDN-RELATED"/>
    <property type="match status" value="1"/>
</dbReference>
<evidence type="ECO:0000313" key="3">
    <source>
        <dbReference type="Proteomes" id="UP000680865"/>
    </source>
</evidence>